<dbReference type="GO" id="GO:0046872">
    <property type="term" value="F:metal ion binding"/>
    <property type="evidence" value="ECO:0007669"/>
    <property type="project" value="UniProtKB-KW"/>
</dbReference>
<protein>
    <submittedName>
        <fullName evidence="6">Glyoxylase, beta-lactamase superfamily II</fullName>
    </submittedName>
</protein>
<dbReference type="InterPro" id="IPR001279">
    <property type="entry name" value="Metallo-B-lactamas"/>
</dbReference>
<dbReference type="RefSeq" id="WP_093341931.1">
    <property type="nucleotide sequence ID" value="NZ_FOUY01000011.1"/>
</dbReference>
<dbReference type="GO" id="GO:0016787">
    <property type="term" value="F:hydrolase activity"/>
    <property type="evidence" value="ECO:0007669"/>
    <property type="project" value="UniProtKB-KW"/>
</dbReference>
<keyword evidence="3" id="KW-0378">Hydrolase</keyword>
<feature type="domain" description="Metallo-beta-lactamase" evidence="5">
    <location>
        <begin position="66"/>
        <end position="277"/>
    </location>
</feature>
<dbReference type="PANTHER" id="PTHR42978:SF6">
    <property type="entry name" value="QUORUM-QUENCHING LACTONASE YTNP-RELATED"/>
    <property type="match status" value="1"/>
</dbReference>
<dbReference type="OrthoDB" id="5177904at2"/>
<dbReference type="Pfam" id="PF00753">
    <property type="entry name" value="Lactamase_B"/>
    <property type="match status" value="1"/>
</dbReference>
<dbReference type="CDD" id="cd16277">
    <property type="entry name" value="metallo-hydrolase-like_MBL-fold"/>
    <property type="match status" value="1"/>
</dbReference>
<organism evidence="6 7">
    <name type="scientific">Pseudonocardia ammonioxydans</name>
    <dbReference type="NCBI Taxonomy" id="260086"/>
    <lineage>
        <taxon>Bacteria</taxon>
        <taxon>Bacillati</taxon>
        <taxon>Actinomycetota</taxon>
        <taxon>Actinomycetes</taxon>
        <taxon>Pseudonocardiales</taxon>
        <taxon>Pseudonocardiaceae</taxon>
        <taxon>Pseudonocardia</taxon>
    </lineage>
</organism>
<keyword evidence="2" id="KW-0479">Metal-binding</keyword>
<dbReference type="Proteomes" id="UP000199614">
    <property type="component" value="Unassembled WGS sequence"/>
</dbReference>
<dbReference type="AlphaFoldDB" id="A0A1I4XFP0"/>
<comment type="similarity">
    <text evidence="1">Belongs to the metallo-beta-lactamase superfamily.</text>
</comment>
<evidence type="ECO:0000256" key="1">
    <source>
        <dbReference type="ARBA" id="ARBA00007749"/>
    </source>
</evidence>
<evidence type="ECO:0000256" key="4">
    <source>
        <dbReference type="ARBA" id="ARBA00022833"/>
    </source>
</evidence>
<accession>A0A1I4XFP0</accession>
<dbReference type="STRING" id="260086.SAMN05216207_101134"/>
<evidence type="ECO:0000313" key="7">
    <source>
        <dbReference type="Proteomes" id="UP000199614"/>
    </source>
</evidence>
<dbReference type="SUPFAM" id="SSF56281">
    <property type="entry name" value="Metallo-hydrolase/oxidoreductase"/>
    <property type="match status" value="1"/>
</dbReference>
<keyword evidence="4" id="KW-0862">Zinc</keyword>
<dbReference type="InterPro" id="IPR036866">
    <property type="entry name" value="RibonucZ/Hydroxyglut_hydro"/>
</dbReference>
<dbReference type="EMBL" id="FOUY01000011">
    <property type="protein sequence ID" value="SFN24714.1"/>
    <property type="molecule type" value="Genomic_DNA"/>
</dbReference>
<evidence type="ECO:0000256" key="2">
    <source>
        <dbReference type="ARBA" id="ARBA00022723"/>
    </source>
</evidence>
<dbReference type="InterPro" id="IPR051013">
    <property type="entry name" value="MBL_superfamily_lactonases"/>
</dbReference>
<evidence type="ECO:0000259" key="5">
    <source>
        <dbReference type="SMART" id="SM00849"/>
    </source>
</evidence>
<dbReference type="PANTHER" id="PTHR42978">
    <property type="entry name" value="QUORUM-QUENCHING LACTONASE YTNP-RELATED-RELATED"/>
    <property type="match status" value="1"/>
</dbReference>
<keyword evidence="7" id="KW-1185">Reference proteome</keyword>
<proteinExistence type="inferred from homology"/>
<dbReference type="SMART" id="SM00849">
    <property type="entry name" value="Lactamase_B"/>
    <property type="match status" value="1"/>
</dbReference>
<evidence type="ECO:0000313" key="6">
    <source>
        <dbReference type="EMBL" id="SFN24714.1"/>
    </source>
</evidence>
<dbReference type="Gene3D" id="3.60.15.10">
    <property type="entry name" value="Ribonuclease Z/Hydroxyacylglutathione hydrolase-like"/>
    <property type="match status" value="1"/>
</dbReference>
<evidence type="ECO:0000256" key="3">
    <source>
        <dbReference type="ARBA" id="ARBA00022801"/>
    </source>
</evidence>
<gene>
    <name evidence="6" type="ORF">SAMN05216207_101134</name>
</gene>
<sequence length="308" mass="33897">MTASRVRSSSAPLQVGRVRLHVLTEIERLAVEPSEFFPDFPVDDHADAWFLDEPFRDRCTGRLVLTIRAYLAVLPGRVVLIDCGVGNAKTRLRPEFDHLDTDWLDDLSSAGVTPEDVDTVVLTHLHVDHVGWATRRERDAWRPTFPNATYLVSERELAFWRSHTGAAAMHRTGDYLVDSVDPLAAAGQLSTEGPATVLPPEIVVEELPGHTPGNRIVRVIDGDAEAVLSGDVLHHPIQCFDPRISSRYCCDSPGAATARRGLLSDVADRRALLLPSHFPGTGVGRVVRAGGTFRWIEQAPVSSSERHD</sequence>
<reference evidence="6 7" key="1">
    <citation type="submission" date="2016-10" db="EMBL/GenBank/DDBJ databases">
        <authorList>
            <person name="de Groot N.N."/>
        </authorList>
    </citation>
    <scope>NUCLEOTIDE SEQUENCE [LARGE SCALE GENOMIC DNA]</scope>
    <source>
        <strain evidence="6 7">CGMCC 4.1877</strain>
    </source>
</reference>
<name>A0A1I4XFP0_PSUAM</name>